<proteinExistence type="predicted"/>
<evidence type="ECO:0000256" key="3">
    <source>
        <dbReference type="ARBA" id="ARBA00023098"/>
    </source>
</evidence>
<dbReference type="EMBL" id="MNAO01000175">
    <property type="protein sequence ID" value="OHV16033.1"/>
    <property type="molecule type" value="Genomic_DNA"/>
</dbReference>
<accession>A0A1S1NZ86</accession>
<name>A0A1S1NZ86_METEX</name>
<evidence type="ECO:0000256" key="1">
    <source>
        <dbReference type="ARBA" id="ARBA00022801"/>
    </source>
</evidence>
<dbReference type="SUPFAM" id="SSF52151">
    <property type="entry name" value="FabD/lysophospholipase-like"/>
    <property type="match status" value="1"/>
</dbReference>
<feature type="short sequence motif" description="DGA/G" evidence="4">
    <location>
        <begin position="271"/>
        <end position="273"/>
    </location>
</feature>
<protein>
    <submittedName>
        <fullName evidence="7">Patatin</fullName>
    </submittedName>
</protein>
<dbReference type="AlphaFoldDB" id="A0A1S1NZ86"/>
<evidence type="ECO:0000313" key="8">
    <source>
        <dbReference type="Proteomes" id="UP000180215"/>
    </source>
</evidence>
<keyword evidence="1 4" id="KW-0378">Hydrolase</keyword>
<evidence type="ECO:0000256" key="5">
    <source>
        <dbReference type="SAM" id="MobiDB-lite"/>
    </source>
</evidence>
<feature type="active site" description="Nucleophile" evidence="4">
    <location>
        <position position="122"/>
    </location>
</feature>
<evidence type="ECO:0000256" key="2">
    <source>
        <dbReference type="ARBA" id="ARBA00022963"/>
    </source>
</evidence>
<dbReference type="InterPro" id="IPR050301">
    <property type="entry name" value="NTE"/>
</dbReference>
<comment type="caution">
    <text evidence="7">The sequence shown here is derived from an EMBL/GenBank/DDBJ whole genome shotgun (WGS) entry which is preliminary data.</text>
</comment>
<dbReference type="Pfam" id="PF01734">
    <property type="entry name" value="Patatin"/>
    <property type="match status" value="1"/>
</dbReference>
<keyword evidence="2 4" id="KW-0442">Lipid degradation</keyword>
<feature type="short sequence motif" description="GXGXXG" evidence="4">
    <location>
        <begin position="92"/>
        <end position="97"/>
    </location>
</feature>
<dbReference type="Gene3D" id="3.40.1090.10">
    <property type="entry name" value="Cytosolic phospholipase A2 catalytic domain"/>
    <property type="match status" value="2"/>
</dbReference>
<dbReference type="GO" id="GO:0016042">
    <property type="term" value="P:lipid catabolic process"/>
    <property type="evidence" value="ECO:0007669"/>
    <property type="project" value="UniProtKB-UniRule"/>
</dbReference>
<feature type="domain" description="PNPLA" evidence="6">
    <location>
        <begin position="88"/>
        <end position="284"/>
    </location>
</feature>
<dbReference type="GO" id="GO:0016787">
    <property type="term" value="F:hydrolase activity"/>
    <property type="evidence" value="ECO:0007669"/>
    <property type="project" value="UniProtKB-UniRule"/>
</dbReference>
<sequence length="414" mass="44803">MDTTSPEPQASDGAAPQGLRDESRHGSGPEDGSRRDVSAPLDTRARTGTRDDAHNPATAVPDPIADSTRPGENFRGLAGPRAEKAVSLALQGGGSHGAFTWGVLDALIEDGRVAFEAVTGASAGAMNAVVLVDGWLAGGPDGARAALEKFWREASLDADLRPSQKGLIDGLFRFWKGNPFFEAWVKALNPGPYATNPFNFNPLRDALEQTVDFDRLRAADTAKVFVSATNVWTGKLAVFGRDSLTVDHLMASACLPTVFQAVEIDGVPYWDGGYLGNPALYPLHEASTRDILLVQINPVERRETPRSASDIQDRLNEITFNANLMRELRSIDFVHGLIDEGGHGQVPGLERVFLHRIDGTDSLDGFAASSRTDARWGMIERLRDKGRAAAKVWLSEGYDEVGVHCTLDLKQAYQ</sequence>
<dbReference type="PANTHER" id="PTHR14226">
    <property type="entry name" value="NEUROPATHY TARGET ESTERASE/SWISS CHEESE D.MELANOGASTER"/>
    <property type="match status" value="1"/>
</dbReference>
<feature type="short sequence motif" description="GXSXG" evidence="4">
    <location>
        <begin position="120"/>
        <end position="124"/>
    </location>
</feature>
<dbReference type="InterPro" id="IPR002641">
    <property type="entry name" value="PNPLA_dom"/>
</dbReference>
<dbReference type="PROSITE" id="PS51635">
    <property type="entry name" value="PNPLA"/>
    <property type="match status" value="1"/>
</dbReference>
<dbReference type="InterPro" id="IPR016035">
    <property type="entry name" value="Acyl_Trfase/lysoPLipase"/>
</dbReference>
<feature type="active site" description="Proton acceptor" evidence="4">
    <location>
        <position position="271"/>
    </location>
</feature>
<feature type="region of interest" description="Disordered" evidence="5">
    <location>
        <begin position="1"/>
        <end position="77"/>
    </location>
</feature>
<dbReference type="PANTHER" id="PTHR14226:SF78">
    <property type="entry name" value="SLR0060 PROTEIN"/>
    <property type="match status" value="1"/>
</dbReference>
<keyword evidence="3 4" id="KW-0443">Lipid metabolism</keyword>
<dbReference type="Proteomes" id="UP000180215">
    <property type="component" value="Unassembled WGS sequence"/>
</dbReference>
<gene>
    <name evidence="7" type="ORF">BK022_14890</name>
</gene>
<evidence type="ECO:0000313" key="7">
    <source>
        <dbReference type="EMBL" id="OHV16033.1"/>
    </source>
</evidence>
<evidence type="ECO:0000256" key="4">
    <source>
        <dbReference type="PROSITE-ProRule" id="PRU01161"/>
    </source>
</evidence>
<feature type="compositionally biased region" description="Basic and acidic residues" evidence="5">
    <location>
        <begin position="19"/>
        <end position="54"/>
    </location>
</feature>
<reference evidence="7 8" key="1">
    <citation type="submission" date="2016-10" db="EMBL/GenBank/DDBJ databases">
        <title>Draft genome sequence of Methylobacterium extorquens CP3, a seed endophyte of Crotalaria pumila with plant growth-promoting and metal tolerance properties.</title>
        <authorList>
            <person name="Sanchez-Lopez A.S."/>
            <person name="Van Hamme J.D."/>
            <person name="Thijs S."/>
            <person name="Mcammond B.M."/>
            <person name="Stevens V."/>
            <person name="Gonzalez-Chavez M.D.C."/>
            <person name="Vangronsveld J."/>
        </authorList>
    </citation>
    <scope>NUCLEOTIDE SEQUENCE [LARGE SCALE GENOMIC DNA]</scope>
    <source>
        <strain evidence="7 8">CP3</strain>
    </source>
</reference>
<organism evidence="7 8">
    <name type="scientific">Methylorubrum extorquens</name>
    <name type="common">Methylobacterium dichloromethanicum</name>
    <name type="synonym">Methylobacterium extorquens</name>
    <dbReference type="NCBI Taxonomy" id="408"/>
    <lineage>
        <taxon>Bacteria</taxon>
        <taxon>Pseudomonadati</taxon>
        <taxon>Pseudomonadota</taxon>
        <taxon>Alphaproteobacteria</taxon>
        <taxon>Hyphomicrobiales</taxon>
        <taxon>Methylobacteriaceae</taxon>
        <taxon>Methylorubrum</taxon>
    </lineage>
</organism>
<evidence type="ECO:0000259" key="6">
    <source>
        <dbReference type="PROSITE" id="PS51635"/>
    </source>
</evidence>